<comment type="caution">
    <text evidence="8">The sequence shown here is derived from an EMBL/GenBank/DDBJ whole genome shotgun (WGS) entry which is preliminary data.</text>
</comment>
<gene>
    <name evidence="8" type="ORF">Sste5346_010107</name>
</gene>
<organism evidence="8 9">
    <name type="scientific">Sporothrix stenoceras</name>
    <dbReference type="NCBI Taxonomy" id="5173"/>
    <lineage>
        <taxon>Eukaryota</taxon>
        <taxon>Fungi</taxon>
        <taxon>Dikarya</taxon>
        <taxon>Ascomycota</taxon>
        <taxon>Pezizomycotina</taxon>
        <taxon>Sordariomycetes</taxon>
        <taxon>Sordariomycetidae</taxon>
        <taxon>Ophiostomatales</taxon>
        <taxon>Ophiostomataceae</taxon>
        <taxon>Sporothrix</taxon>
    </lineage>
</organism>
<evidence type="ECO:0000313" key="8">
    <source>
        <dbReference type="EMBL" id="KAL1887606.1"/>
    </source>
</evidence>
<dbReference type="InterPro" id="IPR036259">
    <property type="entry name" value="MFS_trans_sf"/>
</dbReference>
<feature type="transmembrane region" description="Helical" evidence="6">
    <location>
        <begin position="175"/>
        <end position="194"/>
    </location>
</feature>
<accession>A0ABR3YIJ8</accession>
<evidence type="ECO:0000259" key="7">
    <source>
        <dbReference type="PROSITE" id="PS50850"/>
    </source>
</evidence>
<feature type="domain" description="Major facilitator superfamily (MFS) profile" evidence="7">
    <location>
        <begin position="48"/>
        <end position="458"/>
    </location>
</feature>
<evidence type="ECO:0000313" key="9">
    <source>
        <dbReference type="Proteomes" id="UP001583186"/>
    </source>
</evidence>
<feature type="transmembrane region" description="Helical" evidence="6">
    <location>
        <begin position="400"/>
        <end position="420"/>
    </location>
</feature>
<keyword evidence="5 6" id="KW-0472">Membrane</keyword>
<evidence type="ECO:0000256" key="3">
    <source>
        <dbReference type="ARBA" id="ARBA00022692"/>
    </source>
</evidence>
<feature type="transmembrane region" description="Helical" evidence="6">
    <location>
        <begin position="276"/>
        <end position="301"/>
    </location>
</feature>
<feature type="transmembrane region" description="Helical" evidence="6">
    <location>
        <begin position="40"/>
        <end position="59"/>
    </location>
</feature>
<feature type="transmembrane region" description="Helical" evidence="6">
    <location>
        <begin position="366"/>
        <end position="388"/>
    </location>
</feature>
<reference evidence="8 9" key="1">
    <citation type="journal article" date="2024" name="IMA Fungus">
        <title>IMA Genome - F19 : A genome assembly and annotation guide to empower mycologists, including annotated draft genome sequences of Ceratocystis pirilliformis, Diaporthe australafricana, Fusarium ophioides, Paecilomyces lecythidis, and Sporothrix stenoceras.</title>
        <authorList>
            <person name="Aylward J."/>
            <person name="Wilson A.M."/>
            <person name="Visagie C.M."/>
            <person name="Spraker J."/>
            <person name="Barnes I."/>
            <person name="Buitendag C."/>
            <person name="Ceriani C."/>
            <person name="Del Mar Angel L."/>
            <person name="du Plessis D."/>
            <person name="Fuchs T."/>
            <person name="Gasser K."/>
            <person name="Kramer D."/>
            <person name="Li W."/>
            <person name="Munsamy K."/>
            <person name="Piso A."/>
            <person name="Price J.L."/>
            <person name="Sonnekus B."/>
            <person name="Thomas C."/>
            <person name="van der Nest A."/>
            <person name="van Dijk A."/>
            <person name="van Heerden A."/>
            <person name="van Vuuren N."/>
            <person name="Yilmaz N."/>
            <person name="Duong T.A."/>
            <person name="van der Merwe N.A."/>
            <person name="Wingfield M.J."/>
            <person name="Wingfield B.D."/>
        </authorList>
    </citation>
    <scope>NUCLEOTIDE SEQUENCE [LARGE SCALE GENOMIC DNA]</scope>
    <source>
        <strain evidence="8 9">CMW 5346</strain>
    </source>
</reference>
<protein>
    <recommendedName>
        <fullName evidence="7">Major facilitator superfamily (MFS) profile domain-containing protein</fullName>
    </recommendedName>
</protein>
<dbReference type="InterPro" id="IPR020846">
    <property type="entry name" value="MFS_dom"/>
</dbReference>
<name>A0ABR3YIJ8_9PEZI</name>
<dbReference type="SUPFAM" id="SSF103473">
    <property type="entry name" value="MFS general substrate transporter"/>
    <property type="match status" value="1"/>
</dbReference>
<dbReference type="Proteomes" id="UP001583186">
    <property type="component" value="Unassembled WGS sequence"/>
</dbReference>
<evidence type="ECO:0000256" key="2">
    <source>
        <dbReference type="ARBA" id="ARBA00022448"/>
    </source>
</evidence>
<feature type="transmembrane region" description="Helical" evidence="6">
    <location>
        <begin position="206"/>
        <end position="228"/>
    </location>
</feature>
<evidence type="ECO:0000256" key="1">
    <source>
        <dbReference type="ARBA" id="ARBA00004141"/>
    </source>
</evidence>
<evidence type="ECO:0000256" key="6">
    <source>
        <dbReference type="SAM" id="Phobius"/>
    </source>
</evidence>
<sequence>MSDLKTPMEEKQATSSIDVADDTVHSASLAIIDPAVQKSAIFKIDVAVLGCFGLMYFLANLDRNNLGQSEVMGLPEDLGLVGNEFGNAVTVFYATYVAFETPLTIAMKRVGAKNLLALCMLGWGAVCLGTGFVKNINQLYACRVLLGMFEAGLIPCINAYIGMVYLKSELTMRSAVYYCFSAIAGAFGGLLAAAVSHVHTGGLSSWSWLFIIEGIITISLSPLIFFIFPSDPRSAWFLNDAERNVMRLRYEHNRHLAIEDTFSWKKVLSTFKDVKTYIHCVIEFSVDISLFSMSTFMPSIIKGMGFTSVHAQLLTVPVYVWSAIAFFIIAFLSDRHGIRSAYLVGASFAVLIGNIMLLATDNVATRYVALFFLAVGMYSTSGLDITWLNGNFAGHFKRSTAVGFVLSVGNTSGVLTGQIFTSQSAPRYFKGIKITLGFTAVAIVVATLYAVGLHHVNKKRDELIAANGEPQEKKDISDLDVTFRYTL</sequence>
<keyword evidence="2" id="KW-0813">Transport</keyword>
<feature type="transmembrane region" description="Helical" evidence="6">
    <location>
        <begin position="145"/>
        <end position="166"/>
    </location>
</feature>
<dbReference type="InterPro" id="IPR011701">
    <property type="entry name" value="MFS"/>
</dbReference>
<dbReference type="CDD" id="cd17327">
    <property type="entry name" value="MFS_FEN2_like"/>
    <property type="match status" value="1"/>
</dbReference>
<feature type="transmembrane region" description="Helical" evidence="6">
    <location>
        <begin position="115"/>
        <end position="133"/>
    </location>
</feature>
<dbReference type="EMBL" id="JAWCUI010000114">
    <property type="protein sequence ID" value="KAL1887606.1"/>
    <property type="molecule type" value="Genomic_DNA"/>
</dbReference>
<feature type="transmembrane region" description="Helical" evidence="6">
    <location>
        <begin position="340"/>
        <end position="360"/>
    </location>
</feature>
<keyword evidence="3 6" id="KW-0812">Transmembrane</keyword>
<comment type="subcellular location">
    <subcellularLocation>
        <location evidence="1">Membrane</location>
        <topology evidence="1">Multi-pass membrane protein</topology>
    </subcellularLocation>
</comment>
<dbReference type="PANTHER" id="PTHR43791">
    <property type="entry name" value="PERMEASE-RELATED"/>
    <property type="match status" value="1"/>
</dbReference>
<dbReference type="PROSITE" id="PS50850">
    <property type="entry name" value="MFS"/>
    <property type="match status" value="1"/>
</dbReference>
<feature type="transmembrane region" description="Helical" evidence="6">
    <location>
        <begin position="313"/>
        <end position="333"/>
    </location>
</feature>
<dbReference type="Pfam" id="PF07690">
    <property type="entry name" value="MFS_1"/>
    <property type="match status" value="1"/>
</dbReference>
<keyword evidence="9" id="KW-1185">Reference proteome</keyword>
<proteinExistence type="predicted"/>
<evidence type="ECO:0000256" key="4">
    <source>
        <dbReference type="ARBA" id="ARBA00022989"/>
    </source>
</evidence>
<dbReference type="PANTHER" id="PTHR43791:SF101">
    <property type="entry name" value="HIGH-AFFINITY NICOTINIC ACID TRANSPORTER"/>
    <property type="match status" value="1"/>
</dbReference>
<keyword evidence="4 6" id="KW-1133">Transmembrane helix</keyword>
<dbReference type="Gene3D" id="1.20.1250.20">
    <property type="entry name" value="MFS general substrate transporter like domains"/>
    <property type="match status" value="2"/>
</dbReference>
<evidence type="ECO:0000256" key="5">
    <source>
        <dbReference type="ARBA" id="ARBA00023136"/>
    </source>
</evidence>
<feature type="transmembrane region" description="Helical" evidence="6">
    <location>
        <begin position="432"/>
        <end position="451"/>
    </location>
</feature>